<dbReference type="RefSeq" id="WP_343957538.1">
    <property type="nucleotide sequence ID" value="NZ_BAAAKZ010000002.1"/>
</dbReference>
<protein>
    <submittedName>
        <fullName evidence="2">Helix-turn-helix domain-containing protein</fullName>
    </submittedName>
</protein>
<dbReference type="SUPFAM" id="SSF47413">
    <property type="entry name" value="lambda repressor-like DNA-binding domains"/>
    <property type="match status" value="1"/>
</dbReference>
<dbReference type="Proteomes" id="UP001597181">
    <property type="component" value="Unassembled WGS sequence"/>
</dbReference>
<accession>A0ABW3TMK9</accession>
<dbReference type="InterPro" id="IPR001387">
    <property type="entry name" value="Cro/C1-type_HTH"/>
</dbReference>
<gene>
    <name evidence="2" type="ORF">ACFQ3U_07810</name>
</gene>
<keyword evidence="3" id="KW-1185">Reference proteome</keyword>
<dbReference type="PROSITE" id="PS50943">
    <property type="entry name" value="HTH_CROC1"/>
    <property type="match status" value="1"/>
</dbReference>
<evidence type="ECO:0000313" key="3">
    <source>
        <dbReference type="Proteomes" id="UP001597181"/>
    </source>
</evidence>
<evidence type="ECO:0000313" key="2">
    <source>
        <dbReference type="EMBL" id="MFD1201795.1"/>
    </source>
</evidence>
<organism evidence="2 3">
    <name type="scientific">Leucobacter albus</name>
    <dbReference type="NCBI Taxonomy" id="272210"/>
    <lineage>
        <taxon>Bacteria</taxon>
        <taxon>Bacillati</taxon>
        <taxon>Actinomycetota</taxon>
        <taxon>Actinomycetes</taxon>
        <taxon>Micrococcales</taxon>
        <taxon>Microbacteriaceae</taxon>
        <taxon>Leucobacter</taxon>
    </lineage>
</organism>
<dbReference type="Gene3D" id="1.10.260.40">
    <property type="entry name" value="lambda repressor-like DNA-binding domains"/>
    <property type="match status" value="1"/>
</dbReference>
<dbReference type="EMBL" id="JBHTLY010000002">
    <property type="protein sequence ID" value="MFD1201795.1"/>
    <property type="molecule type" value="Genomic_DNA"/>
</dbReference>
<dbReference type="InterPro" id="IPR010982">
    <property type="entry name" value="Lambda_DNA-bd_dom_sf"/>
</dbReference>
<sequence length="73" mass="7974">MSDTAQQIANKVRGVAAECNATQQVIADTINLNRGAVSQRFNGHVPFTAPELLALSRKFDVPVSRFFPETATR</sequence>
<comment type="caution">
    <text evidence="2">The sequence shown here is derived from an EMBL/GenBank/DDBJ whole genome shotgun (WGS) entry which is preliminary data.</text>
</comment>
<reference evidence="3" key="1">
    <citation type="journal article" date="2019" name="Int. J. Syst. Evol. Microbiol.">
        <title>The Global Catalogue of Microorganisms (GCM) 10K type strain sequencing project: providing services to taxonomists for standard genome sequencing and annotation.</title>
        <authorList>
            <consortium name="The Broad Institute Genomics Platform"/>
            <consortium name="The Broad Institute Genome Sequencing Center for Infectious Disease"/>
            <person name="Wu L."/>
            <person name="Ma J."/>
        </authorList>
    </citation>
    <scope>NUCLEOTIDE SEQUENCE [LARGE SCALE GENOMIC DNA]</scope>
    <source>
        <strain evidence="3">CCUG 50213</strain>
    </source>
</reference>
<feature type="domain" description="HTH cro/C1-type" evidence="1">
    <location>
        <begin position="22"/>
        <end position="66"/>
    </location>
</feature>
<name>A0ABW3TMK9_9MICO</name>
<evidence type="ECO:0000259" key="1">
    <source>
        <dbReference type="PROSITE" id="PS50943"/>
    </source>
</evidence>
<proteinExistence type="predicted"/>